<accession>A0A6I2MQQ5</accession>
<evidence type="ECO:0000256" key="4">
    <source>
        <dbReference type="ARBA" id="ARBA00022452"/>
    </source>
</evidence>
<dbReference type="PANTHER" id="PTHR30026:SF5">
    <property type="entry name" value="ABC-TYPE EFFLUX SYSTEM SECRETIN COMPONENT"/>
    <property type="match status" value="1"/>
</dbReference>
<evidence type="ECO:0000256" key="1">
    <source>
        <dbReference type="ARBA" id="ARBA00004442"/>
    </source>
</evidence>
<keyword evidence="3" id="KW-0813">Transport</keyword>
<dbReference type="Proteomes" id="UP000443153">
    <property type="component" value="Unassembled WGS sequence"/>
</dbReference>
<dbReference type="SUPFAM" id="SSF56954">
    <property type="entry name" value="Outer membrane efflux proteins (OEP)"/>
    <property type="match status" value="1"/>
</dbReference>
<evidence type="ECO:0000256" key="6">
    <source>
        <dbReference type="ARBA" id="ARBA00023136"/>
    </source>
</evidence>
<protein>
    <recommendedName>
        <fullName evidence="11">TolC family protein</fullName>
    </recommendedName>
</protein>
<dbReference type="GO" id="GO:0009279">
    <property type="term" value="C:cell outer membrane"/>
    <property type="evidence" value="ECO:0007669"/>
    <property type="project" value="UniProtKB-SubCell"/>
</dbReference>
<keyword evidence="8" id="KW-0175">Coiled coil</keyword>
<dbReference type="GO" id="GO:0015288">
    <property type="term" value="F:porin activity"/>
    <property type="evidence" value="ECO:0007669"/>
    <property type="project" value="TreeGrafter"/>
</dbReference>
<comment type="similarity">
    <text evidence="2">Belongs to the outer membrane factor (OMF) (TC 1.B.17) family.</text>
</comment>
<dbReference type="Gene3D" id="1.20.1600.10">
    <property type="entry name" value="Outer membrane efflux proteins (OEP)"/>
    <property type="match status" value="1"/>
</dbReference>
<dbReference type="InterPro" id="IPR051906">
    <property type="entry name" value="TolC-like"/>
</dbReference>
<sequence>MDLHFCFQMDNWTKKPSKVPFKSLMMALFIMTSFTSYLSAQEREISIAEALELSYNNNEQIKRYIERVKQKTYEDKAAMGNFLPSVNLLGGYTYLSENIEVNSSQMSSSLDELGGKYSAAFVEAYGEQIGLSGVSAESAFSTMVTVLGQFPDYTNMVIDNQEYVTAALTATQPLFTGGKIIAGKKYAKAELQSANIELKQVKDEIANELIERYLNVVLLQQVIKVRQQVYEGMVKHQEQAERAIQLEILPKHVLLRAQVAVADAEKDLNNDLNKIQLAEMALRTTMNLPDSIPFKVMDSIAYKDIYLDFDTLLNTAYTQQPVLELIDQKEVMAKQAHAIEKSKFMPNIAAFGSYNMFREDLPIVPPKFMVGVQAQINIFNGFKDINKLKASKHLQKEVENAKEYATQQINLLVKSNYTNALNQKKQYNSHITTVDLAKENLRINKRRFEEGLGKSIDVIDASLLYEKSKVEQLVALDGYYKAIANLYTAIGEPEKIIQIISK</sequence>
<evidence type="ECO:0000313" key="9">
    <source>
        <dbReference type="EMBL" id="MRX66213.1"/>
    </source>
</evidence>
<gene>
    <name evidence="9" type="ORF">GJ691_18820</name>
</gene>
<proteinExistence type="inferred from homology"/>
<dbReference type="AlphaFoldDB" id="A0A6I2MQQ5"/>
<dbReference type="OrthoDB" id="1674454at2"/>
<keyword evidence="5" id="KW-0812">Transmembrane</keyword>
<evidence type="ECO:0000256" key="2">
    <source>
        <dbReference type="ARBA" id="ARBA00007613"/>
    </source>
</evidence>
<dbReference type="InterPro" id="IPR003423">
    <property type="entry name" value="OMP_efflux"/>
</dbReference>
<evidence type="ECO:0000256" key="7">
    <source>
        <dbReference type="ARBA" id="ARBA00023237"/>
    </source>
</evidence>
<keyword evidence="10" id="KW-1185">Reference proteome</keyword>
<name>A0A6I2MQQ5_9FLAO</name>
<organism evidence="9 10">
    <name type="scientific">Maribacter luteus</name>
    <dbReference type="NCBI Taxonomy" id="2594478"/>
    <lineage>
        <taxon>Bacteria</taxon>
        <taxon>Pseudomonadati</taxon>
        <taxon>Bacteroidota</taxon>
        <taxon>Flavobacteriia</taxon>
        <taxon>Flavobacteriales</taxon>
        <taxon>Flavobacteriaceae</taxon>
        <taxon>Maribacter</taxon>
    </lineage>
</organism>
<comment type="subcellular location">
    <subcellularLocation>
        <location evidence="1">Cell outer membrane</location>
    </subcellularLocation>
</comment>
<evidence type="ECO:0008006" key="11">
    <source>
        <dbReference type="Google" id="ProtNLM"/>
    </source>
</evidence>
<feature type="coiled-coil region" evidence="8">
    <location>
        <begin position="184"/>
        <end position="211"/>
    </location>
</feature>
<reference evidence="9 10" key="1">
    <citation type="submission" date="2019-11" db="EMBL/GenBank/DDBJ databases">
        <title>Maribacter lutea sp. nov., a marine bacterium isolated from intertidal sand.</title>
        <authorList>
            <person name="Liu A."/>
        </authorList>
    </citation>
    <scope>NUCLEOTIDE SEQUENCE [LARGE SCALE GENOMIC DNA]</scope>
    <source>
        <strain evidence="9 10">RZ05</strain>
    </source>
</reference>
<dbReference type="GO" id="GO:1990281">
    <property type="term" value="C:efflux pump complex"/>
    <property type="evidence" value="ECO:0007669"/>
    <property type="project" value="TreeGrafter"/>
</dbReference>
<evidence type="ECO:0000256" key="3">
    <source>
        <dbReference type="ARBA" id="ARBA00022448"/>
    </source>
</evidence>
<dbReference type="GO" id="GO:0015562">
    <property type="term" value="F:efflux transmembrane transporter activity"/>
    <property type="evidence" value="ECO:0007669"/>
    <property type="project" value="InterPro"/>
</dbReference>
<evidence type="ECO:0000256" key="8">
    <source>
        <dbReference type="SAM" id="Coils"/>
    </source>
</evidence>
<keyword evidence="7" id="KW-0998">Cell outer membrane</keyword>
<keyword evidence="6" id="KW-0472">Membrane</keyword>
<comment type="caution">
    <text evidence="9">The sequence shown here is derived from an EMBL/GenBank/DDBJ whole genome shotgun (WGS) entry which is preliminary data.</text>
</comment>
<evidence type="ECO:0000256" key="5">
    <source>
        <dbReference type="ARBA" id="ARBA00022692"/>
    </source>
</evidence>
<dbReference type="PANTHER" id="PTHR30026">
    <property type="entry name" value="OUTER MEMBRANE PROTEIN TOLC"/>
    <property type="match status" value="1"/>
</dbReference>
<dbReference type="EMBL" id="WKJH01000030">
    <property type="protein sequence ID" value="MRX66213.1"/>
    <property type="molecule type" value="Genomic_DNA"/>
</dbReference>
<evidence type="ECO:0000313" key="10">
    <source>
        <dbReference type="Proteomes" id="UP000443153"/>
    </source>
</evidence>
<dbReference type="Pfam" id="PF02321">
    <property type="entry name" value="OEP"/>
    <property type="match status" value="2"/>
</dbReference>
<keyword evidence="4" id="KW-1134">Transmembrane beta strand</keyword>